<evidence type="ECO:0000313" key="9">
    <source>
        <dbReference type="EMBL" id="GAA5123058.1"/>
    </source>
</evidence>
<dbReference type="Gene3D" id="1.10.1740.10">
    <property type="match status" value="1"/>
</dbReference>
<dbReference type="NCBIfam" id="NF006089">
    <property type="entry name" value="PRK08241.1"/>
    <property type="match status" value="1"/>
</dbReference>
<comment type="subunit">
    <text evidence="2">Interacts transiently with the RNA polymerase catalytic core formed by RpoA, RpoB, RpoC and RpoZ (2 alpha, 1 beta, 1 beta' and 1 omega subunit) to form the RNA polymerase holoenzyme that can initiate transcription.</text>
</comment>
<dbReference type="InterPro" id="IPR013249">
    <property type="entry name" value="RNA_pol_sigma70_r4_t2"/>
</dbReference>
<dbReference type="InterPro" id="IPR032710">
    <property type="entry name" value="NTF2-like_dom_sf"/>
</dbReference>
<dbReference type="Pfam" id="PF04542">
    <property type="entry name" value="Sigma70_r2"/>
    <property type="match status" value="1"/>
</dbReference>
<proteinExistence type="inferred from homology"/>
<dbReference type="InterPro" id="IPR037401">
    <property type="entry name" value="SnoaL-like"/>
</dbReference>
<dbReference type="EMBL" id="BAABJO010000011">
    <property type="protein sequence ID" value="GAA5123058.1"/>
    <property type="molecule type" value="Genomic_DNA"/>
</dbReference>
<dbReference type="PANTHER" id="PTHR30173:SF36">
    <property type="entry name" value="ECF RNA POLYMERASE SIGMA FACTOR SIGJ"/>
    <property type="match status" value="1"/>
</dbReference>
<name>A0ABP9NL54_9PSEU</name>
<keyword evidence="10" id="KW-1185">Reference proteome</keyword>
<evidence type="ECO:0000259" key="8">
    <source>
        <dbReference type="Pfam" id="PF12680"/>
    </source>
</evidence>
<dbReference type="InterPro" id="IPR036388">
    <property type="entry name" value="WH-like_DNA-bd_sf"/>
</dbReference>
<dbReference type="RefSeq" id="WP_345606100.1">
    <property type="nucleotide sequence ID" value="NZ_BAABJO010000011.1"/>
</dbReference>
<dbReference type="InterPro" id="IPR013325">
    <property type="entry name" value="RNA_pol_sigma_r2"/>
</dbReference>
<dbReference type="InterPro" id="IPR007627">
    <property type="entry name" value="RNA_pol_sigma70_r2"/>
</dbReference>
<keyword evidence="4" id="KW-0731">Sigma factor</keyword>
<dbReference type="PANTHER" id="PTHR30173">
    <property type="entry name" value="SIGMA 19 FACTOR"/>
    <property type="match status" value="1"/>
</dbReference>
<dbReference type="Pfam" id="PF12680">
    <property type="entry name" value="SnoaL_2"/>
    <property type="match status" value="1"/>
</dbReference>
<evidence type="ECO:0000256" key="1">
    <source>
        <dbReference type="ARBA" id="ARBA00010641"/>
    </source>
</evidence>
<dbReference type="CDD" id="cd06171">
    <property type="entry name" value="Sigma70_r4"/>
    <property type="match status" value="1"/>
</dbReference>
<evidence type="ECO:0000256" key="3">
    <source>
        <dbReference type="ARBA" id="ARBA00023015"/>
    </source>
</evidence>
<keyword evidence="3" id="KW-0805">Transcription regulation</keyword>
<dbReference type="SUPFAM" id="SSF54427">
    <property type="entry name" value="NTF2-like"/>
    <property type="match status" value="1"/>
</dbReference>
<organism evidence="9 10">
    <name type="scientific">Pseudonocardia adelaidensis</name>
    <dbReference type="NCBI Taxonomy" id="648754"/>
    <lineage>
        <taxon>Bacteria</taxon>
        <taxon>Bacillati</taxon>
        <taxon>Actinomycetota</taxon>
        <taxon>Actinomycetes</taxon>
        <taxon>Pseudonocardiales</taxon>
        <taxon>Pseudonocardiaceae</taxon>
        <taxon>Pseudonocardia</taxon>
    </lineage>
</organism>
<evidence type="ECO:0000259" key="7">
    <source>
        <dbReference type="Pfam" id="PF08281"/>
    </source>
</evidence>
<dbReference type="InterPro" id="IPR052704">
    <property type="entry name" value="ECF_Sigma-70_Domain"/>
</dbReference>
<feature type="domain" description="RNA polymerase sigma-70 region 2" evidence="6">
    <location>
        <begin position="15"/>
        <end position="84"/>
    </location>
</feature>
<comment type="caution">
    <text evidence="9">The sequence shown here is derived from an EMBL/GenBank/DDBJ whole genome shotgun (WGS) entry which is preliminary data.</text>
</comment>
<dbReference type="InterPro" id="IPR013324">
    <property type="entry name" value="RNA_pol_sigma_r3/r4-like"/>
</dbReference>
<protein>
    <submittedName>
        <fullName evidence="9">Sigma-70 family RNA polymerase sigma factor</fullName>
    </submittedName>
</protein>
<dbReference type="SUPFAM" id="SSF88659">
    <property type="entry name" value="Sigma3 and sigma4 domains of RNA polymerase sigma factors"/>
    <property type="match status" value="1"/>
</dbReference>
<evidence type="ECO:0000256" key="5">
    <source>
        <dbReference type="ARBA" id="ARBA00023163"/>
    </source>
</evidence>
<reference evidence="10" key="1">
    <citation type="journal article" date="2019" name="Int. J. Syst. Evol. Microbiol.">
        <title>The Global Catalogue of Microorganisms (GCM) 10K type strain sequencing project: providing services to taxonomists for standard genome sequencing and annotation.</title>
        <authorList>
            <consortium name="The Broad Institute Genomics Platform"/>
            <consortium name="The Broad Institute Genome Sequencing Center for Infectious Disease"/>
            <person name="Wu L."/>
            <person name="Ma J."/>
        </authorList>
    </citation>
    <scope>NUCLEOTIDE SEQUENCE [LARGE SCALE GENOMIC DNA]</scope>
    <source>
        <strain evidence="10">JCM 18302</strain>
    </source>
</reference>
<dbReference type="InterPro" id="IPR014284">
    <property type="entry name" value="RNA_pol_sigma-70_dom"/>
</dbReference>
<evidence type="ECO:0000259" key="6">
    <source>
        <dbReference type="Pfam" id="PF04542"/>
    </source>
</evidence>
<dbReference type="Pfam" id="PF08281">
    <property type="entry name" value="Sigma70_r4_2"/>
    <property type="match status" value="1"/>
</dbReference>
<dbReference type="Gene3D" id="1.10.10.10">
    <property type="entry name" value="Winged helix-like DNA-binding domain superfamily/Winged helix DNA-binding domain"/>
    <property type="match status" value="1"/>
</dbReference>
<dbReference type="NCBIfam" id="TIGR02960">
    <property type="entry name" value="SigX5"/>
    <property type="match status" value="1"/>
</dbReference>
<dbReference type="SUPFAM" id="SSF88946">
    <property type="entry name" value="Sigma2 domain of RNA polymerase sigma factors"/>
    <property type="match status" value="1"/>
</dbReference>
<sequence>MVSAAEAEFTAAVAPFHREVTAHCYRMLGSLTDAEDVVQETWMRAWQAWPGFRPRSDDRGRSVRAWLYKIATNRCLTFLGRAARRELPTTAEAQEVRWLEPLPDDRMAYADQLDPAERLVAWESVELAFLVALQHLPPRQRAALLLREVLGYSAVETADLLDTSVASVNSALQRARVVRERPVPDRSAPETADLARRYAAAWEAGDVEAIVAMLAEDARFSMPPLPEWYAGRAAIREFLVTGPLTYRWRFLPARANGMPAFATYHWDGTAYTPMGLDVLTIRDGAVREVVSFLQADVADFGLPSRIEGER</sequence>
<dbReference type="NCBIfam" id="TIGR02937">
    <property type="entry name" value="sigma70-ECF"/>
    <property type="match status" value="1"/>
</dbReference>
<accession>A0ABP9NL54</accession>
<dbReference type="InterPro" id="IPR014305">
    <property type="entry name" value="RNA_pol_sigma-G_actinobac"/>
</dbReference>
<dbReference type="Gene3D" id="3.10.450.50">
    <property type="match status" value="1"/>
</dbReference>
<evidence type="ECO:0000256" key="4">
    <source>
        <dbReference type="ARBA" id="ARBA00023082"/>
    </source>
</evidence>
<comment type="similarity">
    <text evidence="1">Belongs to the sigma-70 factor family. ECF subfamily.</text>
</comment>
<feature type="domain" description="RNA polymerase sigma factor 70 region 4 type 2" evidence="7">
    <location>
        <begin position="128"/>
        <end position="176"/>
    </location>
</feature>
<gene>
    <name evidence="9" type="ORF">GCM10023320_34290</name>
</gene>
<dbReference type="Proteomes" id="UP001500804">
    <property type="component" value="Unassembled WGS sequence"/>
</dbReference>
<feature type="domain" description="SnoaL-like" evidence="8">
    <location>
        <begin position="195"/>
        <end position="288"/>
    </location>
</feature>
<evidence type="ECO:0000256" key="2">
    <source>
        <dbReference type="ARBA" id="ARBA00011344"/>
    </source>
</evidence>
<evidence type="ECO:0000313" key="10">
    <source>
        <dbReference type="Proteomes" id="UP001500804"/>
    </source>
</evidence>
<keyword evidence="5" id="KW-0804">Transcription</keyword>